<dbReference type="RefSeq" id="XP_073555046.1">
    <property type="nucleotide sequence ID" value="XM_073706480.1"/>
</dbReference>
<feature type="transmembrane region" description="Helical" evidence="1">
    <location>
        <begin position="136"/>
        <end position="153"/>
    </location>
</feature>
<proteinExistence type="predicted"/>
<sequence>MLIKTLVVDASPSCRHGWKPSTMKAPVLISFAISSVVIIVLLEVLVQRSRKLGGLSLVDDADEIPSAVNLTYLYLPTIIAVLYSLVWNWIDLDIKRMQPWTEVSKPNGATGRQSVFLDYPVDFVAFVPFKAAKQRHWAVFYSGTVMVIIFWMITPLQSSCLGTGPVLMNKTVAMSAPSMFMDSLTQATNMDQSVMNAGYGMAWLKRPFPAFTSSDYALMPFQPAEPVQGNIANFTGTTTKYWTDLKCWPAEVEHTPKMVDGTYNFINGMGCNASSIVASPGSPTVSAYQMLYVGYQDSAWGEVALSWTCSKEAFNQFLGTWGHWKHGLDGPANMTAVFCETSYFKQNVTAMVQMPGYVPVDDQITPLSPPEPLPVTEFNSSAFEYLIANGMSSVNVPRDHPFTHLLDLDTRLDPFGLSYPFWPMVGVMMGLHNYSTDAYFNTTVLGDSYRLAHKVMFSVAFHTMLVNNTDSVSTEGNVLLVKYGIIVSRVFTALVEGGLALVAVLTLVLLWVCHGNPTLLSSDPASLGSLISLIQKSPRLLNKFSGKGNLTADQLKEQLGDYTFKLSCQCQDASGATRLELLEVSSQAQTGPSEANSGRAGSDQTGHYLPIKPFALRKVVGIAFAVCLCAAVAVVSYLQHQDAVLGGKHEHSSMGEGSHLRETETYSQLLGLVRPSTNFEVNQLLTSYLPTIFSTVVEPFWVMLNRYLCLLQPFYDLTSGRGTAKRTIEARYTALPPQLALWRAFRSGHLLLGCICIIALLANVLAVGLGAIFNDNPTQKVYPVVMTPLKQAQLDQRGVQNVTSKWIAGLPDNYEDPMYTLMANWSSGAPLPPWTTSEFTYLPVNITSETPSGNDLYTVTTTGFGVDPSCISMGTIVTENKPPTVNTTFGRPEPPPKGCAKEYSIATLSFNKTDYKVPEGRAAAEIANTMRPGKDVMNDYVNECDNSFLVGFSRADIRNGTGVLNSSLVVCKPVYKVADFRVVFDSEGYIRNATPVSNFTSSIPYPSSFTYPPIINDINNGFQGYDNSTGWHSDDVSYIWFMYLMKLYSDNPDLLDPTKPTPDPEQFLPTVSDVYKRIFAMMVTLHQDVFVDAENGTTVMGNRTVTETRIFVSTTAFITSTTILSLYILMVFFFYGWGVTFFLPRMPTNIGSLVAYIAPSKLTREYDGDGEGEGEVEEDRAKDGKVVPKYSFGRFVGSDGKAHIGIDYADRVVPVNPTSLEKGDTRQGSGFLKRRILREKRAKKHETENWL</sequence>
<feature type="transmembrane region" description="Helical" evidence="1">
    <location>
        <begin position="619"/>
        <end position="638"/>
    </location>
</feature>
<accession>A0ABY2GU68</accession>
<keyword evidence="3" id="KW-1185">Reference proteome</keyword>
<feature type="transmembrane region" description="Helical" evidence="1">
    <location>
        <begin position="750"/>
        <end position="773"/>
    </location>
</feature>
<dbReference type="EMBL" id="PPTA01000017">
    <property type="protein sequence ID" value="TFA98844.1"/>
    <property type="molecule type" value="Genomic_DNA"/>
</dbReference>
<evidence type="ECO:0000313" key="2">
    <source>
        <dbReference type="EMBL" id="TFA98844.1"/>
    </source>
</evidence>
<organism evidence="2 3">
    <name type="scientific">Trichoderma ghanense</name>
    <dbReference type="NCBI Taxonomy" id="65468"/>
    <lineage>
        <taxon>Eukaryota</taxon>
        <taxon>Fungi</taxon>
        <taxon>Dikarya</taxon>
        <taxon>Ascomycota</taxon>
        <taxon>Pezizomycotina</taxon>
        <taxon>Sordariomycetes</taxon>
        <taxon>Hypocreomycetidae</taxon>
        <taxon>Hypocreales</taxon>
        <taxon>Hypocreaceae</taxon>
        <taxon>Trichoderma</taxon>
    </lineage>
</organism>
<dbReference type="PANTHER" id="PTHR37544">
    <property type="entry name" value="SPRAY-RELATED"/>
    <property type="match status" value="1"/>
</dbReference>
<name>A0ABY2GU68_9HYPO</name>
<keyword evidence="1" id="KW-1133">Transmembrane helix</keyword>
<evidence type="ECO:0000313" key="3">
    <source>
        <dbReference type="Proteomes" id="UP001642720"/>
    </source>
</evidence>
<feature type="transmembrane region" description="Helical" evidence="1">
    <location>
        <begin position="27"/>
        <end position="46"/>
    </location>
</feature>
<comment type="caution">
    <text evidence="2">The sequence shown here is derived from an EMBL/GenBank/DDBJ whole genome shotgun (WGS) entry which is preliminary data.</text>
</comment>
<reference evidence="2 3" key="1">
    <citation type="submission" date="2018-01" db="EMBL/GenBank/DDBJ databases">
        <title>Genome characterization of the sugarcane-associated fungus Trichoderma ghanense CCMA-1212 and their application in lignocelulose bioconversion.</title>
        <authorList>
            <person name="Steindorff A.S."/>
            <person name="Mendes T.D."/>
            <person name="Vilela E.S.D."/>
            <person name="Rodrigues D.S."/>
            <person name="Formighieri E.F."/>
            <person name="Melo I.S."/>
            <person name="Favaro L.C.L."/>
        </authorList>
    </citation>
    <scope>NUCLEOTIDE SEQUENCE [LARGE SCALE GENOMIC DNA]</scope>
    <source>
        <strain evidence="2 3">CCMA-1212</strain>
    </source>
</reference>
<feature type="transmembrane region" description="Helical" evidence="1">
    <location>
        <begin position="1124"/>
        <end position="1143"/>
    </location>
</feature>
<dbReference type="InterPro" id="IPR021840">
    <property type="entry name" value="DUF3433"/>
</dbReference>
<keyword evidence="1" id="KW-0812">Transmembrane</keyword>
<keyword evidence="1" id="KW-0472">Membrane</keyword>
<evidence type="ECO:0000256" key="1">
    <source>
        <dbReference type="SAM" id="Phobius"/>
    </source>
</evidence>
<dbReference type="PANTHER" id="PTHR37544:SF3">
    <property type="entry name" value="SPRAY"/>
    <property type="match status" value="1"/>
</dbReference>
<dbReference type="GeneID" id="300580930"/>
<dbReference type="Pfam" id="PF11915">
    <property type="entry name" value="DUF3433"/>
    <property type="match status" value="2"/>
</dbReference>
<dbReference type="Proteomes" id="UP001642720">
    <property type="component" value="Unassembled WGS sequence"/>
</dbReference>
<gene>
    <name evidence="2" type="ORF">CCMA1212_009395</name>
</gene>
<protein>
    <submittedName>
        <fullName evidence="2">Uncharacterized protein</fullName>
    </submittedName>
</protein>
<feature type="transmembrane region" description="Helical" evidence="1">
    <location>
        <begin position="67"/>
        <end position="90"/>
    </location>
</feature>